<evidence type="ECO:0000256" key="1">
    <source>
        <dbReference type="SAM" id="MobiDB-lite"/>
    </source>
</evidence>
<gene>
    <name evidence="2" type="ORF">E6C27_scaffold81G001670</name>
</gene>
<proteinExistence type="predicted"/>
<feature type="compositionally biased region" description="Low complexity" evidence="1">
    <location>
        <begin position="46"/>
        <end position="57"/>
    </location>
</feature>
<dbReference type="PANTHER" id="PTHR48434">
    <property type="entry name" value="(RAPE) HYPOTHETICAL PROTEIN"/>
    <property type="match status" value="1"/>
</dbReference>
<accession>A0A5A7SQU5</accession>
<name>A0A5A7SQU5_CUCMM</name>
<evidence type="ECO:0000313" key="2">
    <source>
        <dbReference type="EMBL" id="KAA0032918.1"/>
    </source>
</evidence>
<comment type="caution">
    <text evidence="2">The sequence shown here is derived from an EMBL/GenBank/DDBJ whole genome shotgun (WGS) entry which is preliminary data.</text>
</comment>
<feature type="compositionally biased region" description="Polar residues" evidence="1">
    <location>
        <begin position="77"/>
        <end position="90"/>
    </location>
</feature>
<feature type="compositionally biased region" description="Basic and acidic residues" evidence="1">
    <location>
        <begin position="1"/>
        <end position="12"/>
    </location>
</feature>
<protein>
    <submittedName>
        <fullName evidence="2">Retrotransposable element Tf2</fullName>
    </submittedName>
</protein>
<feature type="region of interest" description="Disordered" evidence="1">
    <location>
        <begin position="1"/>
        <end position="133"/>
    </location>
</feature>
<dbReference type="EMBL" id="SSTE01021131">
    <property type="protein sequence ID" value="KAA0032918.1"/>
    <property type="molecule type" value="Genomic_DNA"/>
</dbReference>
<feature type="compositionally biased region" description="Low complexity" evidence="1">
    <location>
        <begin position="20"/>
        <end position="31"/>
    </location>
</feature>
<sequence length="473" mass="54670">MEPPPDRQRPPNERQPPPNNQNNSSLKPPQSVASSSGTTPSRKEFPSQSSAPSPMSAENYAMDLQFEQVSRRRQGSAKRTLTIQSDSSSLPPIPSTALLRPSGPTTPNKRAASPGASSSRSAIPRNPSSYSQIVRPKIFQPRPPINGYFTKTTMVDLTIEPEFDGPSVQEVCSQIFPHGFNFLPEDLSKTRTFYEYILVDSKSAEITHVPDKNDPSKIIYSKLRIFRVLTPSYWKQGMFVGRKFSHSFKQPSYNYRDYTKAWYIVFWLHAYNHFWFVTFCKQAYKMHFPNWFQNWWMYFGLSEEIFPVEVQRSYHFFQQSIYSSPLSKTFRFALYFKISWIFCWNFQLGPSGNFKALSKSLRIKWWEKFNYSHLEVNKIKDWFKANIHLQDMTRQEDEAFFLTKNAVMSTLAGASTQQEFNSVVNNVVVNLSDDNDDLPEDASLGSINDVDDLDYDPYDGLDINDPFLVTQPY</sequence>
<reference evidence="2 3" key="1">
    <citation type="submission" date="2019-08" db="EMBL/GenBank/DDBJ databases">
        <title>Draft genome sequences of two oriental melons (Cucumis melo L. var makuwa).</title>
        <authorList>
            <person name="Kwon S.-Y."/>
        </authorList>
    </citation>
    <scope>NUCLEOTIDE SEQUENCE [LARGE SCALE GENOMIC DNA]</scope>
    <source>
        <strain evidence="3">cv. SW 3</strain>
        <tissue evidence="2">Leaf</tissue>
    </source>
</reference>
<dbReference type="PANTHER" id="PTHR48434:SF1">
    <property type="entry name" value="(RAPE) HYPOTHETICAL PROTEIN"/>
    <property type="match status" value="1"/>
</dbReference>
<evidence type="ECO:0000313" key="3">
    <source>
        <dbReference type="Proteomes" id="UP000321393"/>
    </source>
</evidence>
<dbReference type="Proteomes" id="UP000321393">
    <property type="component" value="Unassembled WGS sequence"/>
</dbReference>
<dbReference type="OrthoDB" id="1743486at2759"/>
<dbReference type="AlphaFoldDB" id="A0A5A7SQU5"/>
<organism evidence="2 3">
    <name type="scientific">Cucumis melo var. makuwa</name>
    <name type="common">Oriental melon</name>
    <dbReference type="NCBI Taxonomy" id="1194695"/>
    <lineage>
        <taxon>Eukaryota</taxon>
        <taxon>Viridiplantae</taxon>
        <taxon>Streptophyta</taxon>
        <taxon>Embryophyta</taxon>
        <taxon>Tracheophyta</taxon>
        <taxon>Spermatophyta</taxon>
        <taxon>Magnoliopsida</taxon>
        <taxon>eudicotyledons</taxon>
        <taxon>Gunneridae</taxon>
        <taxon>Pentapetalae</taxon>
        <taxon>rosids</taxon>
        <taxon>fabids</taxon>
        <taxon>Cucurbitales</taxon>
        <taxon>Cucurbitaceae</taxon>
        <taxon>Benincaseae</taxon>
        <taxon>Cucumis</taxon>
    </lineage>
</organism>
<feature type="compositionally biased region" description="Low complexity" evidence="1">
    <location>
        <begin position="110"/>
        <end position="122"/>
    </location>
</feature>